<dbReference type="EMBL" id="JACXWY010000008">
    <property type="protein sequence ID" value="MBD3847057.1"/>
    <property type="molecule type" value="Genomic_DNA"/>
</dbReference>
<proteinExistence type="predicted"/>
<protein>
    <submittedName>
        <fullName evidence="1">Uncharacterized protein</fullName>
    </submittedName>
</protein>
<evidence type="ECO:0000313" key="1">
    <source>
        <dbReference type="EMBL" id="MBD3847057.1"/>
    </source>
</evidence>
<reference evidence="1" key="1">
    <citation type="submission" date="2020-09" db="EMBL/GenBank/DDBJ databases">
        <title>Bosea spartocytisi sp. nov. a root nodule endophyte of Spartocytisus supranubius in the high mountain ecosystem fo the Teide National Park (Canary Islands, Spain).</title>
        <authorList>
            <person name="Pulido-Suarez L."/>
            <person name="Peix A."/>
            <person name="Igual J.M."/>
            <person name="Socas-Perez N."/>
            <person name="Velazquez E."/>
            <person name="Flores-Felix J.D."/>
            <person name="Leon-Barrios M."/>
        </authorList>
    </citation>
    <scope>NUCLEOTIDE SEQUENCE</scope>
    <source>
        <strain evidence="1">SSUT16</strain>
    </source>
</reference>
<accession>A0A927EAS1</accession>
<organism evidence="1 2">
    <name type="scientific">Bosea spartocytisi</name>
    <dbReference type="NCBI Taxonomy" id="2773451"/>
    <lineage>
        <taxon>Bacteria</taxon>
        <taxon>Pseudomonadati</taxon>
        <taxon>Pseudomonadota</taxon>
        <taxon>Alphaproteobacteria</taxon>
        <taxon>Hyphomicrobiales</taxon>
        <taxon>Boseaceae</taxon>
        <taxon>Bosea</taxon>
    </lineage>
</organism>
<dbReference type="AlphaFoldDB" id="A0A927EAS1"/>
<name>A0A927EAS1_9HYPH</name>
<evidence type="ECO:0000313" key="2">
    <source>
        <dbReference type="Proteomes" id="UP000619295"/>
    </source>
</evidence>
<comment type="caution">
    <text evidence="1">The sequence shown here is derived from an EMBL/GenBank/DDBJ whole genome shotgun (WGS) entry which is preliminary data.</text>
</comment>
<dbReference type="RefSeq" id="WP_191124655.1">
    <property type="nucleotide sequence ID" value="NZ_JACXWY010000008.1"/>
</dbReference>
<gene>
    <name evidence="1" type="ORF">IED13_15215</name>
</gene>
<sequence>MAALAYRFTPDLFDEPAPAPETVAREMPLRSTAALSERRFTAWRGRSGRRYVASVFAADDTHPLSFTDAVLLAVSAERQIIAVRDSGPFGVEAALARWQRAVSEAGAKEIHVHLLAEDGASRRAALLDLMPQAETAG</sequence>
<keyword evidence="2" id="KW-1185">Reference proteome</keyword>
<dbReference type="Proteomes" id="UP000619295">
    <property type="component" value="Unassembled WGS sequence"/>
</dbReference>